<sequence>MPRNRSGPFKRTNLGCKRHFEELYFVDKYLISKGQKWIGGSRMKASEILSVTLIAIIISILSGITLFGFFGWLQEFS</sequence>
<reference evidence="2 3" key="1">
    <citation type="journal article" date="2016" name="Sci. Rep.">
        <title>Metabolic traits of an uncultured archaeal lineage -MSBL1- from brine pools of the Red Sea.</title>
        <authorList>
            <person name="Mwirichia R."/>
            <person name="Alam I."/>
            <person name="Rashid M."/>
            <person name="Vinu M."/>
            <person name="Ba-Alawi W."/>
            <person name="Anthony Kamau A."/>
            <person name="Kamanda Ngugi D."/>
            <person name="Goker M."/>
            <person name="Klenk H.P."/>
            <person name="Bajic V."/>
            <person name="Stingl U."/>
        </authorList>
    </citation>
    <scope>NUCLEOTIDE SEQUENCE [LARGE SCALE GENOMIC DNA]</scope>
    <source>
        <strain evidence="2">SCGC-AAA261D19</strain>
    </source>
</reference>
<feature type="transmembrane region" description="Helical" evidence="1">
    <location>
        <begin position="48"/>
        <end position="73"/>
    </location>
</feature>
<comment type="caution">
    <text evidence="2">The sequence shown here is derived from an EMBL/GenBank/DDBJ whole genome shotgun (WGS) entry which is preliminary data.</text>
</comment>
<accession>A0A133V883</accession>
<keyword evidence="1" id="KW-1133">Transmembrane helix</keyword>
<protein>
    <submittedName>
        <fullName evidence="2">Uncharacterized protein</fullName>
    </submittedName>
</protein>
<organism evidence="2 3">
    <name type="scientific">candidate division MSBL1 archaeon SCGC-AAA261D19</name>
    <dbReference type="NCBI Taxonomy" id="1698273"/>
    <lineage>
        <taxon>Archaea</taxon>
        <taxon>Methanobacteriati</taxon>
        <taxon>Methanobacteriota</taxon>
        <taxon>candidate division MSBL1</taxon>
    </lineage>
</organism>
<gene>
    <name evidence="2" type="ORF">AKJ43_01000</name>
</gene>
<keyword evidence="3" id="KW-1185">Reference proteome</keyword>
<keyword evidence="1" id="KW-0812">Transmembrane</keyword>
<name>A0A133V883_9EURY</name>
<dbReference type="Proteomes" id="UP000070400">
    <property type="component" value="Unassembled WGS sequence"/>
</dbReference>
<keyword evidence="1" id="KW-0472">Membrane</keyword>
<evidence type="ECO:0000313" key="3">
    <source>
        <dbReference type="Proteomes" id="UP000070400"/>
    </source>
</evidence>
<dbReference type="EMBL" id="LHXX01000008">
    <property type="protein sequence ID" value="KXB02658.1"/>
    <property type="molecule type" value="Genomic_DNA"/>
</dbReference>
<dbReference type="AlphaFoldDB" id="A0A133V883"/>
<proteinExistence type="predicted"/>
<evidence type="ECO:0000256" key="1">
    <source>
        <dbReference type="SAM" id="Phobius"/>
    </source>
</evidence>
<evidence type="ECO:0000313" key="2">
    <source>
        <dbReference type="EMBL" id="KXB02658.1"/>
    </source>
</evidence>